<proteinExistence type="predicted"/>
<organism evidence="1 2">
    <name type="scientific">Diphasiastrum complanatum</name>
    <name type="common">Issler's clubmoss</name>
    <name type="synonym">Lycopodium complanatum</name>
    <dbReference type="NCBI Taxonomy" id="34168"/>
    <lineage>
        <taxon>Eukaryota</taxon>
        <taxon>Viridiplantae</taxon>
        <taxon>Streptophyta</taxon>
        <taxon>Embryophyta</taxon>
        <taxon>Tracheophyta</taxon>
        <taxon>Lycopodiopsida</taxon>
        <taxon>Lycopodiales</taxon>
        <taxon>Lycopodiaceae</taxon>
        <taxon>Lycopodioideae</taxon>
        <taxon>Diphasiastrum</taxon>
    </lineage>
</organism>
<accession>A0ACC2AP40</accession>
<keyword evidence="2" id="KW-1185">Reference proteome</keyword>
<name>A0ACC2AP40_DIPCM</name>
<dbReference type="Proteomes" id="UP001162992">
    <property type="component" value="Chromosome 20"/>
</dbReference>
<sequence length="125" mass="14693">MLDVFDRLKKALYPSKICSWHWNPTLIKDIRIRLLDTHGQVYFRVHVAVEHDRCCSPTNNLQILPALFWRYRGREFTQQKKPDSFCGLVKRFFLKTPLFHGLKSYQGNTPSIKPMGFMGIMPCCC</sequence>
<evidence type="ECO:0000313" key="2">
    <source>
        <dbReference type="Proteomes" id="UP001162992"/>
    </source>
</evidence>
<evidence type="ECO:0000313" key="1">
    <source>
        <dbReference type="EMBL" id="KAJ7519285.1"/>
    </source>
</evidence>
<reference evidence="2" key="1">
    <citation type="journal article" date="2024" name="Proc. Natl. Acad. Sci. U.S.A.">
        <title>Extraordinary preservation of gene collinearity over three hundred million years revealed in homosporous lycophytes.</title>
        <authorList>
            <person name="Li C."/>
            <person name="Wickell D."/>
            <person name="Kuo L.Y."/>
            <person name="Chen X."/>
            <person name="Nie B."/>
            <person name="Liao X."/>
            <person name="Peng D."/>
            <person name="Ji J."/>
            <person name="Jenkins J."/>
            <person name="Williams M."/>
            <person name="Shu S."/>
            <person name="Plott C."/>
            <person name="Barry K."/>
            <person name="Rajasekar S."/>
            <person name="Grimwood J."/>
            <person name="Han X."/>
            <person name="Sun S."/>
            <person name="Hou Z."/>
            <person name="He W."/>
            <person name="Dai G."/>
            <person name="Sun C."/>
            <person name="Schmutz J."/>
            <person name="Leebens-Mack J.H."/>
            <person name="Li F.W."/>
            <person name="Wang L."/>
        </authorList>
    </citation>
    <scope>NUCLEOTIDE SEQUENCE [LARGE SCALE GENOMIC DNA]</scope>
    <source>
        <strain evidence="2">cv. PW_Plant_1</strain>
    </source>
</reference>
<protein>
    <submittedName>
        <fullName evidence="1">Uncharacterized protein</fullName>
    </submittedName>
</protein>
<comment type="caution">
    <text evidence="1">The sequence shown here is derived from an EMBL/GenBank/DDBJ whole genome shotgun (WGS) entry which is preliminary data.</text>
</comment>
<gene>
    <name evidence="1" type="ORF">O6H91_20G031800</name>
</gene>
<dbReference type="EMBL" id="CM055111">
    <property type="protein sequence ID" value="KAJ7519285.1"/>
    <property type="molecule type" value="Genomic_DNA"/>
</dbReference>